<dbReference type="Proteomes" id="UP001159363">
    <property type="component" value="Chromosome 4"/>
</dbReference>
<evidence type="ECO:0000313" key="2">
    <source>
        <dbReference type="Proteomes" id="UP001159363"/>
    </source>
</evidence>
<gene>
    <name evidence="1" type="ORF">PR048_014502</name>
</gene>
<dbReference type="EMBL" id="JARBHB010000005">
    <property type="protein sequence ID" value="KAJ8882690.1"/>
    <property type="molecule type" value="Genomic_DNA"/>
</dbReference>
<accession>A0ABQ9HED5</accession>
<organism evidence="1 2">
    <name type="scientific">Dryococelus australis</name>
    <dbReference type="NCBI Taxonomy" id="614101"/>
    <lineage>
        <taxon>Eukaryota</taxon>
        <taxon>Metazoa</taxon>
        <taxon>Ecdysozoa</taxon>
        <taxon>Arthropoda</taxon>
        <taxon>Hexapoda</taxon>
        <taxon>Insecta</taxon>
        <taxon>Pterygota</taxon>
        <taxon>Neoptera</taxon>
        <taxon>Polyneoptera</taxon>
        <taxon>Phasmatodea</taxon>
        <taxon>Verophasmatodea</taxon>
        <taxon>Anareolatae</taxon>
        <taxon>Phasmatidae</taxon>
        <taxon>Eurycanthinae</taxon>
        <taxon>Dryococelus</taxon>
    </lineage>
</organism>
<proteinExistence type="predicted"/>
<reference evidence="1 2" key="1">
    <citation type="submission" date="2023-02" db="EMBL/GenBank/DDBJ databases">
        <title>LHISI_Scaffold_Assembly.</title>
        <authorList>
            <person name="Stuart O.P."/>
            <person name="Cleave R."/>
            <person name="Magrath M.J.L."/>
            <person name="Mikheyev A.S."/>
        </authorList>
    </citation>
    <scope>NUCLEOTIDE SEQUENCE [LARGE SCALE GENOMIC DNA]</scope>
    <source>
        <strain evidence="1">Daus_M_001</strain>
        <tissue evidence="1">Leg muscle</tissue>
    </source>
</reference>
<protein>
    <submittedName>
        <fullName evidence="1">Uncharacterized protein</fullName>
    </submittedName>
</protein>
<evidence type="ECO:0000313" key="1">
    <source>
        <dbReference type="EMBL" id="KAJ8882690.1"/>
    </source>
</evidence>
<keyword evidence="2" id="KW-1185">Reference proteome</keyword>
<comment type="caution">
    <text evidence="1">The sequence shown here is derived from an EMBL/GenBank/DDBJ whole genome shotgun (WGS) entry which is preliminary data.</text>
</comment>
<name>A0ABQ9HED5_9NEOP</name>
<sequence length="272" mass="30708">MSSELKGAATEITNVARNAKRCPCLKHSLNNSLKKSNNVVVACKNSVGKMKEVIFFSNSTPKINYVFRSLLVENEPGNSFESIFTYLKALTDSKFIVSFFALGDSPTFDLVNAPNSVRNVLTVLEKKRNEVEYIFHTIFVKAESVAKEMEDFPKKAGTEIITLQTPLKNEILTDLLNRLSEEVMESFHLRCLTPLAMDLSGSQTDEHVEQLVSEEVVKICKMYTGVIGKCSTFVFHAEYRLWREQWVTAKKGNSAIPHTVDNCNKDMFPIIH</sequence>